<keyword evidence="1" id="KW-1133">Transmembrane helix</keyword>
<keyword evidence="1" id="KW-0812">Transmembrane</keyword>
<organism evidence="2 3">
    <name type="scientific">Paenibacillus agri</name>
    <dbReference type="NCBI Taxonomy" id="2744309"/>
    <lineage>
        <taxon>Bacteria</taxon>
        <taxon>Bacillati</taxon>
        <taxon>Bacillota</taxon>
        <taxon>Bacilli</taxon>
        <taxon>Bacillales</taxon>
        <taxon>Paenibacillaceae</taxon>
        <taxon>Paenibacillus</taxon>
    </lineage>
</organism>
<dbReference type="EMBL" id="JABWCS010000221">
    <property type="protein sequence ID" value="NUU64374.1"/>
    <property type="molecule type" value="Genomic_DNA"/>
</dbReference>
<evidence type="ECO:0000313" key="3">
    <source>
        <dbReference type="Proteomes" id="UP000564806"/>
    </source>
</evidence>
<reference evidence="2" key="1">
    <citation type="submission" date="2020-06" db="EMBL/GenBank/DDBJ databases">
        <title>Paenibacillus sp. nov., isolated from soil.</title>
        <authorList>
            <person name="Seo Y.L."/>
        </authorList>
    </citation>
    <scope>NUCLEOTIDE SEQUENCE [LARGE SCALE GENOMIC DNA]</scope>
    <source>
        <strain evidence="2">JW14</strain>
    </source>
</reference>
<dbReference type="RefSeq" id="WP_175374689.1">
    <property type="nucleotide sequence ID" value="NZ_JABWCS010000221.1"/>
</dbReference>
<comment type="caution">
    <text evidence="2">The sequence shown here is derived from an EMBL/GenBank/DDBJ whole genome shotgun (WGS) entry which is preliminary data.</text>
</comment>
<evidence type="ECO:0000256" key="1">
    <source>
        <dbReference type="SAM" id="Phobius"/>
    </source>
</evidence>
<evidence type="ECO:0000313" key="2">
    <source>
        <dbReference type="EMBL" id="NUU64374.1"/>
    </source>
</evidence>
<protein>
    <submittedName>
        <fullName evidence="2">Uncharacterized protein</fullName>
    </submittedName>
</protein>
<keyword evidence="3" id="KW-1185">Reference proteome</keyword>
<dbReference type="AlphaFoldDB" id="A0A850EXS7"/>
<dbReference type="Proteomes" id="UP000564806">
    <property type="component" value="Unassembled WGS sequence"/>
</dbReference>
<gene>
    <name evidence="2" type="ORF">HPT30_28870</name>
</gene>
<sequence>MNVGKTIGENMRKLEWIKVILVVSLMGNVTLFMNHKRDNKRQELKYELLNANIYRDLTQLEATIQHQIDNNWDTEPLVTQKLDDAIDSVILHMGMEKDDDKEAILWKLHDYLKEFKVSDETLSVSLTDKQRTNYIYLGEKLRSSGWNYNVGYDTKWDVFESKVKELIAES</sequence>
<accession>A0A850EXS7</accession>
<keyword evidence="1" id="KW-0472">Membrane</keyword>
<proteinExistence type="predicted"/>
<name>A0A850EXS7_9BACL</name>
<feature type="transmembrane region" description="Helical" evidence="1">
    <location>
        <begin position="16"/>
        <end position="33"/>
    </location>
</feature>